<evidence type="ECO:0000256" key="5">
    <source>
        <dbReference type="ARBA" id="ARBA00023242"/>
    </source>
</evidence>
<name>A0A2S4KWI4_9HYPO</name>
<proteinExistence type="predicted"/>
<dbReference type="Proteomes" id="UP000237481">
    <property type="component" value="Unassembled WGS sequence"/>
</dbReference>
<dbReference type="PANTHER" id="PTHR31845:SF32">
    <property type="entry name" value="MISCELLANEOUS ZN(II)2CYS6 TRANSCRIPTION FACTOR (EUROFUNG)-RELATED"/>
    <property type="match status" value="1"/>
</dbReference>
<dbReference type="STRING" id="94208.A0A2S4KWI4"/>
<evidence type="ECO:0000256" key="2">
    <source>
        <dbReference type="ARBA" id="ARBA00023015"/>
    </source>
</evidence>
<dbReference type="InterPro" id="IPR051089">
    <property type="entry name" value="prtT"/>
</dbReference>
<evidence type="ECO:0000256" key="3">
    <source>
        <dbReference type="ARBA" id="ARBA00023125"/>
    </source>
</evidence>
<dbReference type="GO" id="GO:0000981">
    <property type="term" value="F:DNA-binding transcription factor activity, RNA polymerase II-specific"/>
    <property type="evidence" value="ECO:0007669"/>
    <property type="project" value="TreeGrafter"/>
</dbReference>
<dbReference type="PANTHER" id="PTHR31845">
    <property type="entry name" value="FINGER DOMAIN PROTEIN, PUTATIVE-RELATED"/>
    <property type="match status" value="1"/>
</dbReference>
<comment type="caution">
    <text evidence="6">The sequence shown here is derived from an EMBL/GenBank/DDBJ whole genome shotgun (WGS) entry which is preliminary data.</text>
</comment>
<evidence type="ECO:0000256" key="1">
    <source>
        <dbReference type="ARBA" id="ARBA00004123"/>
    </source>
</evidence>
<evidence type="ECO:0000313" key="7">
    <source>
        <dbReference type="Proteomes" id="UP000237481"/>
    </source>
</evidence>
<keyword evidence="7" id="KW-1185">Reference proteome</keyword>
<keyword evidence="5" id="KW-0539">Nucleus</keyword>
<keyword evidence="4" id="KW-0804">Transcription</keyword>
<dbReference type="EMBL" id="PKSG01000515">
    <property type="protein sequence ID" value="POR34546.1"/>
    <property type="molecule type" value="Genomic_DNA"/>
</dbReference>
<protein>
    <submittedName>
        <fullName evidence="6">Uncharacterized protein</fullName>
    </submittedName>
</protein>
<sequence>MSTGPGIKPFLILYSQMAATILFDMGLTRTPNEEQQSCQYLRVWSIRPPPPPKIRTMEERRAVLALWFCTSVCTSFIGKMETLGWTSHMDDCLAVLEREGEQPLDEVLVALVKIQLIGEEAHKLLRREATGETGQGPTYIFKAGLQSRLNEIQQRLPARLRSHHVVKSQMYSVEAQVHSISLFADQAIPETMRISGKYACTKAARAWFDTFFAVPLVEVPGLPFAVYVSMSHMQAVLYRLTTSEDPAWDKEILRNTADLLALLDQTIDKFGKVGDVYSLKTDDSEGTIFSKGARILRNVRNSWEPALSQYLGGSLPTPSSQAMSCSAMEPRLMVENPLANDTPSLDLNDMAWMTDIFGPWEF</sequence>
<evidence type="ECO:0000313" key="6">
    <source>
        <dbReference type="EMBL" id="POR34546.1"/>
    </source>
</evidence>
<comment type="subcellular location">
    <subcellularLocation>
        <location evidence="1">Nucleus</location>
    </subcellularLocation>
</comment>
<dbReference type="AlphaFoldDB" id="A0A2S4KWI4"/>
<evidence type="ECO:0000256" key="4">
    <source>
        <dbReference type="ARBA" id="ARBA00023163"/>
    </source>
</evidence>
<dbReference type="OrthoDB" id="5226580at2759"/>
<keyword evidence="2" id="KW-0805">Transcription regulation</keyword>
<gene>
    <name evidence="6" type="ORF">TPAR_05276</name>
</gene>
<dbReference type="GO" id="GO:0000976">
    <property type="term" value="F:transcription cis-regulatory region binding"/>
    <property type="evidence" value="ECO:0007669"/>
    <property type="project" value="TreeGrafter"/>
</dbReference>
<keyword evidence="3" id="KW-0238">DNA-binding</keyword>
<accession>A0A2S4KWI4</accession>
<dbReference type="GO" id="GO:0005634">
    <property type="term" value="C:nucleus"/>
    <property type="evidence" value="ECO:0007669"/>
    <property type="project" value="UniProtKB-SubCell"/>
</dbReference>
<organism evidence="6 7">
    <name type="scientific">Tolypocladium paradoxum</name>
    <dbReference type="NCBI Taxonomy" id="94208"/>
    <lineage>
        <taxon>Eukaryota</taxon>
        <taxon>Fungi</taxon>
        <taxon>Dikarya</taxon>
        <taxon>Ascomycota</taxon>
        <taxon>Pezizomycotina</taxon>
        <taxon>Sordariomycetes</taxon>
        <taxon>Hypocreomycetidae</taxon>
        <taxon>Hypocreales</taxon>
        <taxon>Ophiocordycipitaceae</taxon>
        <taxon>Tolypocladium</taxon>
    </lineage>
</organism>
<reference evidence="6 7" key="1">
    <citation type="submission" date="2018-01" db="EMBL/GenBank/DDBJ databases">
        <title>Harnessing the power of phylogenomics to disentangle the directionality and signatures of interkingdom host jumping in the parasitic fungal genus Tolypocladium.</title>
        <authorList>
            <person name="Quandt C.A."/>
            <person name="Patterson W."/>
            <person name="Spatafora J.W."/>
        </authorList>
    </citation>
    <scope>NUCLEOTIDE SEQUENCE [LARGE SCALE GENOMIC DNA]</scope>
    <source>
        <strain evidence="6 7">NRBC 100945</strain>
    </source>
</reference>